<protein>
    <recommendedName>
        <fullName evidence="6">Transporter</fullName>
    </recommendedName>
</protein>
<comment type="similarity">
    <text evidence="6">Belongs to the sodium:neurotransmitter symporter (SNF) (TC 2.A.22) family.</text>
</comment>
<reference evidence="9" key="1">
    <citation type="submission" date="2016-11" db="EMBL/GenBank/DDBJ databases">
        <authorList>
            <person name="Varghese N."/>
            <person name="Submissions S."/>
        </authorList>
    </citation>
    <scope>NUCLEOTIDE SEQUENCE [LARGE SCALE GENOMIC DNA]</scope>
    <source>
        <strain evidence="9">DSM 10124</strain>
    </source>
</reference>
<accession>A0A1M5BI09</accession>
<evidence type="ECO:0000313" key="9">
    <source>
        <dbReference type="Proteomes" id="UP000184423"/>
    </source>
</evidence>
<dbReference type="EMBL" id="FQVG01000073">
    <property type="protein sequence ID" value="SHF42234.1"/>
    <property type="molecule type" value="Genomic_DNA"/>
</dbReference>
<dbReference type="PANTHER" id="PTHR42948">
    <property type="entry name" value="TRANSPORTER"/>
    <property type="match status" value="1"/>
</dbReference>
<evidence type="ECO:0000313" key="8">
    <source>
        <dbReference type="EMBL" id="SHF42234.1"/>
    </source>
</evidence>
<dbReference type="PRINTS" id="PR00176">
    <property type="entry name" value="NANEUSMPORT"/>
</dbReference>
<evidence type="ECO:0000256" key="4">
    <source>
        <dbReference type="ARBA" id="ARBA00022989"/>
    </source>
</evidence>
<feature type="transmembrane region" description="Helical" evidence="7">
    <location>
        <begin position="177"/>
        <end position="202"/>
    </location>
</feature>
<dbReference type="GO" id="GO:0015293">
    <property type="term" value="F:symporter activity"/>
    <property type="evidence" value="ECO:0007669"/>
    <property type="project" value="UniProtKB-KW"/>
</dbReference>
<evidence type="ECO:0000256" key="3">
    <source>
        <dbReference type="ARBA" id="ARBA00022692"/>
    </source>
</evidence>
<dbReference type="RefSeq" id="WP_073250099.1">
    <property type="nucleotide sequence ID" value="NZ_FQVG01000073.1"/>
</dbReference>
<evidence type="ECO:0000256" key="5">
    <source>
        <dbReference type="ARBA" id="ARBA00023136"/>
    </source>
</evidence>
<proteinExistence type="inferred from homology"/>
<feature type="transmembrane region" description="Helical" evidence="7">
    <location>
        <begin position="259"/>
        <end position="283"/>
    </location>
</feature>
<name>A0A1M5BI09_9CLOT</name>
<feature type="transmembrane region" description="Helical" evidence="7">
    <location>
        <begin position="147"/>
        <end position="165"/>
    </location>
</feature>
<keyword evidence="2 6" id="KW-0813">Transport</keyword>
<keyword evidence="4 7" id="KW-1133">Transmembrane helix</keyword>
<dbReference type="PANTHER" id="PTHR42948:SF1">
    <property type="entry name" value="TRANSPORTER"/>
    <property type="match status" value="1"/>
</dbReference>
<evidence type="ECO:0000256" key="6">
    <source>
        <dbReference type="RuleBase" id="RU003732"/>
    </source>
</evidence>
<dbReference type="InterPro" id="IPR000175">
    <property type="entry name" value="Na/ntran_symport"/>
</dbReference>
<gene>
    <name evidence="8" type="ORF">SAMN02746091_02491</name>
</gene>
<keyword evidence="5 7" id="KW-0472">Membrane</keyword>
<feature type="transmembrane region" description="Helical" evidence="7">
    <location>
        <begin position="321"/>
        <end position="341"/>
    </location>
</feature>
<dbReference type="Proteomes" id="UP000184423">
    <property type="component" value="Unassembled WGS sequence"/>
</dbReference>
<feature type="transmembrane region" description="Helical" evidence="7">
    <location>
        <begin position="87"/>
        <end position="111"/>
    </location>
</feature>
<evidence type="ECO:0000256" key="1">
    <source>
        <dbReference type="ARBA" id="ARBA00004141"/>
    </source>
</evidence>
<dbReference type="SUPFAM" id="SSF161070">
    <property type="entry name" value="SNF-like"/>
    <property type="match status" value="1"/>
</dbReference>
<evidence type="ECO:0000256" key="2">
    <source>
        <dbReference type="ARBA" id="ARBA00022448"/>
    </source>
</evidence>
<feature type="transmembrane region" description="Helical" evidence="7">
    <location>
        <begin position="44"/>
        <end position="66"/>
    </location>
</feature>
<dbReference type="NCBIfam" id="NF037979">
    <property type="entry name" value="Na_transp"/>
    <property type="match status" value="1"/>
</dbReference>
<evidence type="ECO:0000256" key="7">
    <source>
        <dbReference type="SAM" id="Phobius"/>
    </source>
</evidence>
<feature type="transmembrane region" description="Helical" evidence="7">
    <location>
        <begin position="12"/>
        <end position="32"/>
    </location>
</feature>
<feature type="transmembrane region" description="Helical" evidence="7">
    <location>
        <begin position="467"/>
        <end position="488"/>
    </location>
</feature>
<dbReference type="CDD" id="cd10334">
    <property type="entry name" value="SLC6sbd_u1"/>
    <property type="match status" value="1"/>
</dbReference>
<comment type="subcellular location">
    <subcellularLocation>
        <location evidence="1">Membrane</location>
        <topology evidence="1">Multi-pass membrane protein</topology>
    </subcellularLocation>
</comment>
<feature type="transmembrane region" description="Helical" evidence="7">
    <location>
        <begin position="362"/>
        <end position="386"/>
    </location>
</feature>
<dbReference type="PROSITE" id="PS00610">
    <property type="entry name" value="NA_NEUROTRAN_SYMP_1"/>
    <property type="match status" value="1"/>
</dbReference>
<keyword evidence="9" id="KW-1185">Reference proteome</keyword>
<dbReference type="AlphaFoldDB" id="A0A1M5BI09"/>
<dbReference type="Pfam" id="PF00209">
    <property type="entry name" value="SNF"/>
    <property type="match status" value="2"/>
</dbReference>
<feature type="transmembrane region" description="Helical" evidence="7">
    <location>
        <begin position="392"/>
        <end position="413"/>
    </location>
</feature>
<keyword evidence="6" id="KW-0769">Symport</keyword>
<sequence>METQNRDSWGSRFGFIMATVGAAVGLGNLWRFPFTAYANGGGAFLLPYFVALLTAGVPLMIMEFGFGHKMRGANTLAFAKLGRKWEWLGWWPVMIPLIVCSFYSVVIAWSINYLIFAFTGAWGSDPNAFFGGQFLAVSSGPFDFAGFRWPVVATVTIVWFFNYYITKKGISGGIEKACRFMTPTLAILMIIMTIRGLTLPGAAEGLNWFLKPDFSKIMNGKIWISAYAQVFFSTTLAVGVMTAYASYLPKKSDIVNNSFITVFANASFDFLAGLCVFSTLGYACYASGLPMDKVIKAGPGIAFVAFPNAINLMPGGPVVRAIIGVIFFLCLIVAGISSSISMVESFASAYLDKYVNTSRNKLVRNICLGGFVGSLLFATGAGVHILDIVDHFVGNYGIALIGLIEVIVLGYVYKVEKMKKEVNEYSDLKVGQWWVYLVKYVTPLLLGYMTIDNIITELKAPYGGYPYIALVIFGWAIAIGIFVIGFILSKKPWPNESVLKIEE</sequence>
<feature type="transmembrane region" description="Helical" evidence="7">
    <location>
        <begin position="222"/>
        <end position="247"/>
    </location>
</feature>
<dbReference type="InterPro" id="IPR037272">
    <property type="entry name" value="SNS_sf"/>
</dbReference>
<dbReference type="GO" id="GO:0016020">
    <property type="term" value="C:membrane"/>
    <property type="evidence" value="ECO:0007669"/>
    <property type="project" value="UniProtKB-SubCell"/>
</dbReference>
<dbReference type="PROSITE" id="PS50267">
    <property type="entry name" value="NA_NEUROTRAN_SYMP_3"/>
    <property type="match status" value="1"/>
</dbReference>
<keyword evidence="3 6" id="KW-0812">Transmembrane</keyword>
<feature type="transmembrane region" description="Helical" evidence="7">
    <location>
        <begin position="433"/>
        <end position="455"/>
    </location>
</feature>
<organism evidence="8 9">
    <name type="scientific">Caloramator proteoclasticus DSM 10124</name>
    <dbReference type="NCBI Taxonomy" id="1121262"/>
    <lineage>
        <taxon>Bacteria</taxon>
        <taxon>Bacillati</taxon>
        <taxon>Bacillota</taxon>
        <taxon>Clostridia</taxon>
        <taxon>Eubacteriales</taxon>
        <taxon>Clostridiaceae</taxon>
        <taxon>Caloramator</taxon>
    </lineage>
</organism>